<keyword evidence="4 6" id="KW-0472">Membrane</keyword>
<evidence type="ECO:0000256" key="2">
    <source>
        <dbReference type="ARBA" id="ARBA00022692"/>
    </source>
</evidence>
<proteinExistence type="predicted"/>
<evidence type="ECO:0008006" key="9">
    <source>
        <dbReference type="Google" id="ProtNLM"/>
    </source>
</evidence>
<feature type="compositionally biased region" description="Low complexity" evidence="5">
    <location>
        <begin position="231"/>
        <end position="242"/>
    </location>
</feature>
<evidence type="ECO:0000313" key="7">
    <source>
        <dbReference type="EMBL" id="KAJ7101577.1"/>
    </source>
</evidence>
<feature type="transmembrane region" description="Helical" evidence="6">
    <location>
        <begin position="76"/>
        <end position="97"/>
    </location>
</feature>
<dbReference type="PANTHER" id="PTHR23112">
    <property type="entry name" value="G PROTEIN-COUPLED RECEPTOR 157-RELATED"/>
    <property type="match status" value="1"/>
</dbReference>
<comment type="caution">
    <text evidence="7">The sequence shown here is derived from an EMBL/GenBank/DDBJ whole genome shotgun (WGS) entry which is preliminary data.</text>
</comment>
<evidence type="ECO:0000256" key="3">
    <source>
        <dbReference type="ARBA" id="ARBA00022989"/>
    </source>
</evidence>
<evidence type="ECO:0000313" key="8">
    <source>
        <dbReference type="Proteomes" id="UP001222325"/>
    </source>
</evidence>
<keyword evidence="8" id="KW-1185">Reference proteome</keyword>
<feature type="transmembrane region" description="Helical" evidence="6">
    <location>
        <begin position="148"/>
        <end position="166"/>
    </location>
</feature>
<organism evidence="7 8">
    <name type="scientific">Mycena belliarum</name>
    <dbReference type="NCBI Taxonomy" id="1033014"/>
    <lineage>
        <taxon>Eukaryota</taxon>
        <taxon>Fungi</taxon>
        <taxon>Dikarya</taxon>
        <taxon>Basidiomycota</taxon>
        <taxon>Agaricomycotina</taxon>
        <taxon>Agaricomycetes</taxon>
        <taxon>Agaricomycetidae</taxon>
        <taxon>Agaricales</taxon>
        <taxon>Marasmiineae</taxon>
        <taxon>Mycenaceae</taxon>
        <taxon>Mycena</taxon>
    </lineage>
</organism>
<evidence type="ECO:0000256" key="5">
    <source>
        <dbReference type="SAM" id="MobiDB-lite"/>
    </source>
</evidence>
<dbReference type="GO" id="GO:0007189">
    <property type="term" value="P:adenylate cyclase-activating G protein-coupled receptor signaling pathway"/>
    <property type="evidence" value="ECO:0007669"/>
    <property type="project" value="TreeGrafter"/>
</dbReference>
<feature type="compositionally biased region" description="Low complexity" evidence="5">
    <location>
        <begin position="384"/>
        <end position="394"/>
    </location>
</feature>
<evidence type="ECO:0000256" key="1">
    <source>
        <dbReference type="ARBA" id="ARBA00004141"/>
    </source>
</evidence>
<dbReference type="GO" id="GO:0005886">
    <property type="term" value="C:plasma membrane"/>
    <property type="evidence" value="ECO:0007669"/>
    <property type="project" value="TreeGrafter"/>
</dbReference>
<dbReference type="Gene3D" id="1.20.1070.10">
    <property type="entry name" value="Rhodopsin 7-helix transmembrane proteins"/>
    <property type="match status" value="1"/>
</dbReference>
<feature type="region of interest" description="Disordered" evidence="5">
    <location>
        <begin position="229"/>
        <end position="250"/>
    </location>
</feature>
<feature type="region of interest" description="Disordered" evidence="5">
    <location>
        <begin position="384"/>
        <end position="455"/>
    </location>
</feature>
<dbReference type="EMBL" id="JARJCN010000004">
    <property type="protein sequence ID" value="KAJ7101577.1"/>
    <property type="molecule type" value="Genomic_DNA"/>
</dbReference>
<evidence type="ECO:0000256" key="4">
    <source>
        <dbReference type="ARBA" id="ARBA00023136"/>
    </source>
</evidence>
<protein>
    <recommendedName>
        <fullName evidence="9">G-protein coupled receptors family 2 profile 2 domain-containing protein</fullName>
    </recommendedName>
</protein>
<comment type="subcellular location">
    <subcellularLocation>
        <location evidence="1">Membrane</location>
        <topology evidence="1">Multi-pass membrane protein</topology>
    </subcellularLocation>
</comment>
<gene>
    <name evidence="7" type="ORF">B0H15DRAFT_943898</name>
</gene>
<reference evidence="7" key="1">
    <citation type="submission" date="2023-03" db="EMBL/GenBank/DDBJ databases">
        <title>Massive genome expansion in bonnet fungi (Mycena s.s.) driven by repeated elements and novel gene families across ecological guilds.</title>
        <authorList>
            <consortium name="Lawrence Berkeley National Laboratory"/>
            <person name="Harder C.B."/>
            <person name="Miyauchi S."/>
            <person name="Viragh M."/>
            <person name="Kuo A."/>
            <person name="Thoen E."/>
            <person name="Andreopoulos B."/>
            <person name="Lu D."/>
            <person name="Skrede I."/>
            <person name="Drula E."/>
            <person name="Henrissat B."/>
            <person name="Morin E."/>
            <person name="Kohler A."/>
            <person name="Barry K."/>
            <person name="LaButti K."/>
            <person name="Morin E."/>
            <person name="Salamov A."/>
            <person name="Lipzen A."/>
            <person name="Mereny Z."/>
            <person name="Hegedus B."/>
            <person name="Baldrian P."/>
            <person name="Stursova M."/>
            <person name="Weitz H."/>
            <person name="Taylor A."/>
            <person name="Grigoriev I.V."/>
            <person name="Nagy L.G."/>
            <person name="Martin F."/>
            <person name="Kauserud H."/>
        </authorList>
    </citation>
    <scope>NUCLEOTIDE SEQUENCE</scope>
    <source>
        <strain evidence="7">CBHHK173m</strain>
    </source>
</reference>
<feature type="transmembrane region" description="Helical" evidence="6">
    <location>
        <begin position="109"/>
        <end position="136"/>
    </location>
</feature>
<evidence type="ECO:0000256" key="6">
    <source>
        <dbReference type="SAM" id="Phobius"/>
    </source>
</evidence>
<dbReference type="GO" id="GO:0004930">
    <property type="term" value="F:G protein-coupled receptor activity"/>
    <property type="evidence" value="ECO:0007669"/>
    <property type="project" value="TreeGrafter"/>
</dbReference>
<keyword evidence="2 6" id="KW-0812">Transmembrane</keyword>
<accession>A0AAD6UMJ9</accession>
<name>A0AAD6UMJ9_9AGAR</name>
<feature type="transmembrane region" description="Helical" evidence="6">
    <location>
        <begin position="37"/>
        <end position="64"/>
    </location>
</feature>
<keyword evidence="3 6" id="KW-1133">Transmembrane helix</keyword>
<dbReference type="AlphaFoldDB" id="A0AAD6UMJ9"/>
<dbReference type="Proteomes" id="UP001222325">
    <property type="component" value="Unassembled WGS sequence"/>
</dbReference>
<feature type="transmembrane region" description="Helical" evidence="6">
    <location>
        <begin position="198"/>
        <end position="220"/>
    </location>
</feature>
<feature type="transmembrane region" description="Helical" evidence="6">
    <location>
        <begin position="272"/>
        <end position="293"/>
    </location>
</feature>
<feature type="transmembrane region" description="Helical" evidence="6">
    <location>
        <begin position="305"/>
        <end position="328"/>
    </location>
</feature>
<dbReference type="PANTHER" id="PTHR23112:SF0">
    <property type="entry name" value="TRANSMEMBRANE PROTEIN 116"/>
    <property type="match status" value="1"/>
</dbReference>
<sequence>MLALSEPHVPGEFDKYVGSLLEALSEPHIPGAFDNHIAALLQALVIIGLSLTILVLCAFAYTALHSAAKPHLNRVSFRLLICALLANLVYGCCFLSTAKTTGPSVQCTLTVFLINVTNLFSGGMFFCIALNLELVLVQGCNGKRLEKYYLLGTVAVCAICTIPPYAAGQFGWNELNQACWFNAPDKRALVGWVIGTQVFWVLFMAIGEALAFLLIVRYFVLYEDNQRRIHSGSTSSGTGDSSCRSDRLPRSPMVQYRNPVAQYRNIILRVGLYPLVSCILSLGTIIDLYLVVYQVSHPIMTELNFRLSVASICIYSLRLVIYAVLAAADPSFVRALRELRRPAEQLTVLQLQTSGLRGRFTSTQPAGPGESLHIGFPSKAAAADDAGAHPSAEAPKAAPRQSPTSEGKVGSGHLSGAGVPEVDTWPMGGAPVRGPALQARSRMGPAPRIDVVSHI</sequence>